<evidence type="ECO:0000313" key="3">
    <source>
        <dbReference type="EMBL" id="VFT95192.1"/>
    </source>
</evidence>
<organism evidence="3 4">
    <name type="scientific">Aphanomyces stellatus</name>
    <dbReference type="NCBI Taxonomy" id="120398"/>
    <lineage>
        <taxon>Eukaryota</taxon>
        <taxon>Sar</taxon>
        <taxon>Stramenopiles</taxon>
        <taxon>Oomycota</taxon>
        <taxon>Saprolegniomycetes</taxon>
        <taxon>Saprolegniales</taxon>
        <taxon>Verrucalvaceae</taxon>
        <taxon>Aphanomyces</taxon>
    </lineage>
</organism>
<keyword evidence="4" id="KW-1185">Reference proteome</keyword>
<evidence type="ECO:0000313" key="4">
    <source>
        <dbReference type="Proteomes" id="UP000332933"/>
    </source>
</evidence>
<reference evidence="2" key="2">
    <citation type="submission" date="2019-06" db="EMBL/GenBank/DDBJ databases">
        <title>Genomics analysis of Aphanomyces spp. identifies a new class of oomycete effector associated with host adaptation.</title>
        <authorList>
            <person name="Gaulin E."/>
        </authorList>
    </citation>
    <scope>NUCLEOTIDE SEQUENCE</scope>
    <source>
        <strain evidence="2">CBS 578.67</strain>
    </source>
</reference>
<dbReference type="Proteomes" id="UP000332933">
    <property type="component" value="Unassembled WGS sequence"/>
</dbReference>
<gene>
    <name evidence="3" type="primary">Aste57867_18456</name>
    <name evidence="2" type="ORF">As57867_018394</name>
    <name evidence="3" type="ORF">ASTE57867_18456</name>
</gene>
<reference evidence="3 4" key="1">
    <citation type="submission" date="2019-03" db="EMBL/GenBank/DDBJ databases">
        <authorList>
            <person name="Gaulin E."/>
            <person name="Dumas B."/>
        </authorList>
    </citation>
    <scope>NUCLEOTIDE SEQUENCE [LARGE SCALE GENOMIC DNA]</scope>
    <source>
        <strain evidence="3">CBS 568.67</strain>
    </source>
</reference>
<name>A0A485LB04_9STRA</name>
<accession>A0A485LB04</accession>
<dbReference type="EMBL" id="CAADRA010006413">
    <property type="protein sequence ID" value="VFT95192.1"/>
    <property type="molecule type" value="Genomic_DNA"/>
</dbReference>
<evidence type="ECO:0000313" key="2">
    <source>
        <dbReference type="EMBL" id="KAF0690131.1"/>
    </source>
</evidence>
<sequence>MALEEEIKAMSPTGVTRKRKKISRKKQLMTLQRRAYDMEGVLAKTRRQVTSLLPWDEVTQALKDDIVEQAMNNRCLQRQVDAQRRMSEVLYAWVQSMSPSERTPSAVEETWRHSYMPKADIDTRSMAQSWIVQQSYYNAGRAMAAASFPDSLETRIEVDVAIDAIEDLFHVTIVSQVVVPYSLEDTTEGYWVADNTFPSLVALDELPAADALRRMAEGDVRYDVNSESPTIRLNSLHGYVREPDRTTFVFRAILVDEAFPTVAGLPAWTVDTKTWTVADRMGASCTRLRTFCTMGHPHMPDVGYMPMATLASILNVPLDDDFRRRQRARLVRAHNAQREQFHVHLLRVLQRLT</sequence>
<dbReference type="AlphaFoldDB" id="A0A485LB04"/>
<proteinExistence type="predicted"/>
<feature type="region of interest" description="Disordered" evidence="1">
    <location>
        <begin position="1"/>
        <end position="22"/>
    </location>
</feature>
<evidence type="ECO:0000256" key="1">
    <source>
        <dbReference type="SAM" id="MobiDB-lite"/>
    </source>
</evidence>
<protein>
    <submittedName>
        <fullName evidence="3">Aste57867_18456 protein</fullName>
    </submittedName>
</protein>
<dbReference type="EMBL" id="VJMH01006392">
    <property type="protein sequence ID" value="KAF0690131.1"/>
    <property type="molecule type" value="Genomic_DNA"/>
</dbReference>